<dbReference type="GeneID" id="16993425"/>
<accession>M1V4Z5</accession>
<feature type="transmembrane region" description="Helical" evidence="7">
    <location>
        <begin position="290"/>
        <end position="312"/>
    </location>
</feature>
<keyword evidence="3" id="KW-0813">Transport</keyword>
<dbReference type="eggNOG" id="ENOG502QR5M">
    <property type="taxonomic scope" value="Eukaryota"/>
</dbReference>
<comment type="similarity">
    <text evidence="2">Belongs to the CRT-like transporter family.</text>
</comment>
<gene>
    <name evidence="8" type="ORF">CYME_CMH097C</name>
</gene>
<feature type="transmembrane region" description="Helical" evidence="7">
    <location>
        <begin position="348"/>
        <end position="366"/>
    </location>
</feature>
<dbReference type="Proteomes" id="UP000007014">
    <property type="component" value="Chromosome 8"/>
</dbReference>
<dbReference type="PANTHER" id="PTHR31326">
    <property type="entry name" value="PROTEIN CLT2, CHLOROPLASTIC"/>
    <property type="match status" value="1"/>
</dbReference>
<proteinExistence type="inferred from homology"/>
<dbReference type="AlphaFoldDB" id="M1V4Z5"/>
<name>M1V4Z5_CYAM1</name>
<dbReference type="GO" id="GO:0016020">
    <property type="term" value="C:membrane"/>
    <property type="evidence" value="ECO:0007669"/>
    <property type="project" value="UniProtKB-SubCell"/>
</dbReference>
<feature type="transmembrane region" description="Helical" evidence="7">
    <location>
        <begin position="319"/>
        <end position="342"/>
    </location>
</feature>
<dbReference type="InterPro" id="IPR037185">
    <property type="entry name" value="EmrE-like"/>
</dbReference>
<dbReference type="SUPFAM" id="SSF103481">
    <property type="entry name" value="Multidrug resistance efflux transporter EmrE"/>
    <property type="match status" value="1"/>
</dbReference>
<reference evidence="8 9" key="1">
    <citation type="journal article" date="2004" name="Nature">
        <title>Genome sequence of the ultrasmall unicellular red alga Cyanidioschyzon merolae 10D.</title>
        <authorList>
            <person name="Matsuzaki M."/>
            <person name="Misumi O."/>
            <person name="Shin-i T."/>
            <person name="Maruyama S."/>
            <person name="Takahara M."/>
            <person name="Miyagishima S."/>
            <person name="Mori T."/>
            <person name="Nishida K."/>
            <person name="Yagisawa F."/>
            <person name="Nishida K."/>
            <person name="Yoshida Y."/>
            <person name="Nishimura Y."/>
            <person name="Nakao S."/>
            <person name="Kobayashi T."/>
            <person name="Momoyama Y."/>
            <person name="Higashiyama T."/>
            <person name="Minoda A."/>
            <person name="Sano M."/>
            <person name="Nomoto H."/>
            <person name="Oishi K."/>
            <person name="Hayashi H."/>
            <person name="Ohta F."/>
            <person name="Nishizaka S."/>
            <person name="Haga S."/>
            <person name="Miura S."/>
            <person name="Morishita T."/>
            <person name="Kabeya Y."/>
            <person name="Terasawa K."/>
            <person name="Suzuki Y."/>
            <person name="Ishii Y."/>
            <person name="Asakawa S."/>
            <person name="Takano H."/>
            <person name="Ohta N."/>
            <person name="Kuroiwa H."/>
            <person name="Tanaka K."/>
            <person name="Shimizu N."/>
            <person name="Sugano S."/>
            <person name="Sato N."/>
            <person name="Nozaki H."/>
            <person name="Ogasawara N."/>
            <person name="Kohara Y."/>
            <person name="Kuroiwa T."/>
        </authorList>
    </citation>
    <scope>NUCLEOTIDE SEQUENCE [LARGE SCALE GENOMIC DNA]</scope>
    <source>
        <strain evidence="8 9">10D</strain>
    </source>
</reference>
<dbReference type="Gramene" id="CMH097CT">
    <property type="protein sequence ID" value="CMH097CT"/>
    <property type="gene ID" value="CMH097C"/>
</dbReference>
<evidence type="ECO:0000256" key="5">
    <source>
        <dbReference type="ARBA" id="ARBA00022989"/>
    </source>
</evidence>
<dbReference type="OMA" id="FAYIIPM"/>
<evidence type="ECO:0000256" key="2">
    <source>
        <dbReference type="ARBA" id="ARBA00006690"/>
    </source>
</evidence>
<dbReference type="Pfam" id="PF08627">
    <property type="entry name" value="CRT-like"/>
    <property type="match status" value="1"/>
</dbReference>
<dbReference type="PANTHER" id="PTHR31326:SF1">
    <property type="entry name" value="PROTEIN CLT2, CHLOROPLASTIC"/>
    <property type="match status" value="1"/>
</dbReference>
<evidence type="ECO:0000256" key="6">
    <source>
        <dbReference type="ARBA" id="ARBA00023136"/>
    </source>
</evidence>
<evidence type="ECO:0000256" key="7">
    <source>
        <dbReference type="SAM" id="Phobius"/>
    </source>
</evidence>
<keyword evidence="4 7" id="KW-0812">Transmembrane</keyword>
<sequence>MSSASSWKPSQPADRWLKQSVLGVYASALLFFSVWNAVFFKRMTNTMPNYPYFLSQVTSWIYLPVLGLVLLFKRVFDRPSPLEDEELPQLKLAFVGLLEAIAGICTVLGGVYTRGTTQMILVQASIPMTMFWSACILGTRYVVHQFVAAGVIIGGALVVLTPRLIGIHSSGSTSTGTVDLLFFNLVFLAAQLPQSLAHVYKEYALRGQEMSVFIVMFYIAWYQSLIGLSLIPVNSLRLFGPARVPLHDLPSLLLNGIKCLLGQDVLRTDCIIERGDDGTSLPPCDHCRGAWLPVLLYMIANILYNVFGILVIKHGGATLYTMLMTLRLPLVSFAFCMSFFMGDEAQPVDWYDLVGLVVILIGLCIYRWEERAAHRTENEAATEASQALERDHEASANVAVGPILSEPLLLDTPAGAISPVRQAAAGTRWRPLQRAPFWSSNRNANRDYDTFG</sequence>
<organism evidence="8 9">
    <name type="scientific">Cyanidioschyzon merolae (strain NIES-3377 / 10D)</name>
    <name type="common">Unicellular red alga</name>
    <dbReference type="NCBI Taxonomy" id="280699"/>
    <lineage>
        <taxon>Eukaryota</taxon>
        <taxon>Rhodophyta</taxon>
        <taxon>Bangiophyceae</taxon>
        <taxon>Cyanidiales</taxon>
        <taxon>Cyanidiaceae</taxon>
        <taxon>Cyanidioschyzon</taxon>
    </lineage>
</organism>
<feature type="transmembrane region" description="Helical" evidence="7">
    <location>
        <begin position="21"/>
        <end position="40"/>
    </location>
</feature>
<dbReference type="EMBL" id="AP006490">
    <property type="protein sequence ID" value="BAM79780.1"/>
    <property type="molecule type" value="Genomic_DNA"/>
</dbReference>
<feature type="transmembrane region" description="Helical" evidence="7">
    <location>
        <begin position="212"/>
        <end position="231"/>
    </location>
</feature>
<reference evidence="8 9" key="2">
    <citation type="journal article" date="2007" name="BMC Biol.">
        <title>A 100%-complete sequence reveals unusually simple genomic features in the hot-spring red alga Cyanidioschyzon merolae.</title>
        <authorList>
            <person name="Nozaki H."/>
            <person name="Takano H."/>
            <person name="Misumi O."/>
            <person name="Terasawa K."/>
            <person name="Matsuzaki M."/>
            <person name="Maruyama S."/>
            <person name="Nishida K."/>
            <person name="Yagisawa F."/>
            <person name="Yoshida Y."/>
            <person name="Fujiwara T."/>
            <person name="Takio S."/>
            <person name="Tamura K."/>
            <person name="Chung S.J."/>
            <person name="Nakamura S."/>
            <person name="Kuroiwa H."/>
            <person name="Tanaka K."/>
            <person name="Sato N."/>
            <person name="Kuroiwa T."/>
        </authorList>
    </citation>
    <scope>NUCLEOTIDE SEQUENCE [LARGE SCALE GENOMIC DNA]</scope>
    <source>
        <strain evidence="8 9">10D</strain>
    </source>
</reference>
<feature type="transmembrane region" description="Helical" evidence="7">
    <location>
        <begin position="119"/>
        <end position="139"/>
    </location>
</feature>
<feature type="transmembrane region" description="Helical" evidence="7">
    <location>
        <begin position="92"/>
        <end position="113"/>
    </location>
</feature>
<evidence type="ECO:0000256" key="4">
    <source>
        <dbReference type="ARBA" id="ARBA00022692"/>
    </source>
</evidence>
<dbReference type="RefSeq" id="XP_005536066.1">
    <property type="nucleotide sequence ID" value="XM_005536009.1"/>
</dbReference>
<keyword evidence="6 7" id="KW-0472">Membrane</keyword>
<dbReference type="HOGENOM" id="CLU_606044_0_0_1"/>
<evidence type="ECO:0008006" key="10">
    <source>
        <dbReference type="Google" id="ProtNLM"/>
    </source>
</evidence>
<dbReference type="KEGG" id="cme:CYME_CMH097C"/>
<evidence type="ECO:0000256" key="3">
    <source>
        <dbReference type="ARBA" id="ARBA00022448"/>
    </source>
</evidence>
<feature type="transmembrane region" description="Helical" evidence="7">
    <location>
        <begin position="180"/>
        <end position="200"/>
    </location>
</feature>
<dbReference type="OrthoDB" id="416555at2759"/>
<protein>
    <recommendedName>
        <fullName evidence="10">EamA domain-containing protein</fullName>
    </recommendedName>
</protein>
<dbReference type="InterPro" id="IPR013936">
    <property type="entry name" value="CRT-like"/>
</dbReference>
<keyword evidence="9" id="KW-1185">Reference proteome</keyword>
<feature type="transmembrane region" description="Helical" evidence="7">
    <location>
        <begin position="146"/>
        <end position="168"/>
    </location>
</feature>
<keyword evidence="5 7" id="KW-1133">Transmembrane helix</keyword>
<comment type="subcellular location">
    <subcellularLocation>
        <location evidence="1">Membrane</location>
        <topology evidence="1">Multi-pass membrane protein</topology>
    </subcellularLocation>
</comment>
<evidence type="ECO:0000256" key="1">
    <source>
        <dbReference type="ARBA" id="ARBA00004141"/>
    </source>
</evidence>
<feature type="transmembrane region" description="Helical" evidence="7">
    <location>
        <begin position="52"/>
        <end position="72"/>
    </location>
</feature>
<evidence type="ECO:0000313" key="9">
    <source>
        <dbReference type="Proteomes" id="UP000007014"/>
    </source>
</evidence>
<evidence type="ECO:0000313" key="8">
    <source>
        <dbReference type="EMBL" id="BAM79780.1"/>
    </source>
</evidence>